<proteinExistence type="predicted"/>
<feature type="domain" description="Sld7 C-terminal" evidence="2">
    <location>
        <begin position="325"/>
        <end position="424"/>
    </location>
</feature>
<evidence type="ECO:0000259" key="2">
    <source>
        <dbReference type="Pfam" id="PF18596"/>
    </source>
</evidence>
<dbReference type="Proteomes" id="UP000225277">
    <property type="component" value="Unassembled WGS sequence"/>
</dbReference>
<keyword evidence="4" id="KW-1185">Reference proteome</keyword>
<dbReference type="GeneID" id="35604435"/>
<reference evidence="3 4" key="1">
    <citation type="submission" date="2016-03" db="EMBL/GenBank/DDBJ databases">
        <authorList>
            <person name="Ploux O."/>
        </authorList>
    </citation>
    <scope>NUCLEOTIDE SEQUENCE [LARGE SCALE GENOMIC DNA]</scope>
    <source>
        <strain evidence="3 4">URUG2</strain>
    </source>
</reference>
<dbReference type="RefSeq" id="XP_023630374.1">
    <property type="nucleotide sequence ID" value="XM_023774606.1"/>
</dbReference>
<dbReference type="AlphaFoldDB" id="A0A2D3V9Q5"/>
<evidence type="ECO:0000313" key="4">
    <source>
        <dbReference type="Proteomes" id="UP000225277"/>
    </source>
</evidence>
<dbReference type="OrthoDB" id="4205424at2759"/>
<feature type="region of interest" description="Disordered" evidence="1">
    <location>
        <begin position="134"/>
        <end position="156"/>
    </location>
</feature>
<organism evidence="3 4">
    <name type="scientific">Ramularia collo-cygni</name>
    <dbReference type="NCBI Taxonomy" id="112498"/>
    <lineage>
        <taxon>Eukaryota</taxon>
        <taxon>Fungi</taxon>
        <taxon>Dikarya</taxon>
        <taxon>Ascomycota</taxon>
        <taxon>Pezizomycotina</taxon>
        <taxon>Dothideomycetes</taxon>
        <taxon>Dothideomycetidae</taxon>
        <taxon>Mycosphaerellales</taxon>
        <taxon>Mycosphaerellaceae</taxon>
        <taxon>Ramularia</taxon>
    </lineage>
</organism>
<dbReference type="STRING" id="112498.A0A2D3V9Q5"/>
<name>A0A2D3V9Q5_9PEZI</name>
<feature type="region of interest" description="Disordered" evidence="1">
    <location>
        <begin position="214"/>
        <end position="305"/>
    </location>
</feature>
<dbReference type="EMBL" id="FJUY01000017">
    <property type="protein sequence ID" value="CZT23650.1"/>
    <property type="molecule type" value="Genomic_DNA"/>
</dbReference>
<gene>
    <name evidence="3" type="ORF">RCC_09364</name>
</gene>
<feature type="compositionally biased region" description="Polar residues" evidence="1">
    <location>
        <begin position="264"/>
        <end position="285"/>
    </location>
</feature>
<sequence>MVSQWRGGLALNEQQVLHDITLTAEAAAPCIPFTASLRFLSIVEVDRIPLYLSVGKPYDVVTSQEETARWFSTILLGNDEPRNTPWWQNARTESPLGVLAAVDQPEVMAKPGSAKASTPRVTEVLFFAAAQPLSGTGRPLTPPHSSPADAEDSQEIQPQLRVHALPICSDFYLHEPTPPPSPGLEGKCFEATFLPLKIPHPIEATEVINRPPVRKRKSANEVFEEATERQKKARRQGGGGVSAAAASLSRIEEPPPNLNHRRSISNTQSAVPLQNRPLSRSSSVASVRPGSVREPSVSANTKRSGLSRLQSVSDAPMKFEESPVEKNNKEFICKVVSAGMRLYGIVQPKTRKSRANSMVPSAAEELPSDELELEKKSAEEFKLVYSHAYKGTCFAFRKYITDTPLQAHTEALRATVDRLLAVYCNDPLTLDIEGGDDGFTPGGRKAFGSSALPGSEKNPFLHTAVGNASKTNTPCIRKVS</sequence>
<evidence type="ECO:0000313" key="3">
    <source>
        <dbReference type="EMBL" id="CZT23650.1"/>
    </source>
</evidence>
<dbReference type="InterPro" id="IPR041260">
    <property type="entry name" value="Sld7_C"/>
</dbReference>
<evidence type="ECO:0000256" key="1">
    <source>
        <dbReference type="SAM" id="MobiDB-lite"/>
    </source>
</evidence>
<dbReference type="Pfam" id="PF18596">
    <property type="entry name" value="Sld7_C"/>
    <property type="match status" value="1"/>
</dbReference>
<accession>A0A2D3V9Q5</accession>
<protein>
    <recommendedName>
        <fullName evidence="2">Sld7 C-terminal domain-containing protein</fullName>
    </recommendedName>
</protein>